<dbReference type="Gene3D" id="3.30.2140.20">
    <property type="match status" value="1"/>
</dbReference>
<dbReference type="InterPro" id="IPR038765">
    <property type="entry name" value="Papain-like_cys_pep_sf"/>
</dbReference>
<evidence type="ECO:0000313" key="3">
    <source>
        <dbReference type="Proteomes" id="UP000326198"/>
    </source>
</evidence>
<reference evidence="2 3" key="1">
    <citation type="submission" date="2019-04" db="EMBL/GenBank/DDBJ databases">
        <title>Friends and foes A comparative genomics studyof 23 Aspergillus species from section Flavi.</title>
        <authorList>
            <consortium name="DOE Joint Genome Institute"/>
            <person name="Kjaerbolling I."/>
            <person name="Vesth T."/>
            <person name="Frisvad J.C."/>
            <person name="Nybo J.L."/>
            <person name="Theobald S."/>
            <person name="Kildgaard S."/>
            <person name="Isbrandt T."/>
            <person name="Kuo A."/>
            <person name="Sato A."/>
            <person name="Lyhne E.K."/>
            <person name="Kogle M.E."/>
            <person name="Wiebenga A."/>
            <person name="Kun R.S."/>
            <person name="Lubbers R.J."/>
            <person name="Makela M.R."/>
            <person name="Barry K."/>
            <person name="Chovatia M."/>
            <person name="Clum A."/>
            <person name="Daum C."/>
            <person name="Haridas S."/>
            <person name="He G."/>
            <person name="LaButti K."/>
            <person name="Lipzen A."/>
            <person name="Mondo S."/>
            <person name="Riley R."/>
            <person name="Salamov A."/>
            <person name="Simmons B.A."/>
            <person name="Magnuson J.K."/>
            <person name="Henrissat B."/>
            <person name="Mortensen U.H."/>
            <person name="Larsen T.O."/>
            <person name="Devries R.P."/>
            <person name="Grigoriev I.V."/>
            <person name="Machida M."/>
            <person name="Baker S.E."/>
            <person name="Andersen M.R."/>
        </authorList>
    </citation>
    <scope>NUCLEOTIDE SEQUENCE [LARGE SCALE GENOMIC DNA]</scope>
    <source>
        <strain evidence="2 3">IBT 29228</strain>
    </source>
</reference>
<dbReference type="OrthoDB" id="10260017at2759"/>
<sequence>MSFAYSTPQLKKYLSYLDLPSKYHAYVETPHLFPKDETALTTLFRCQITRFPFENLSVYYSATRQPDIHPETLYAKMMGTGDDGPTGRGGYCLEVNIFFHHILRGLGFEVYTVGARNRSRVNGVPQGDYGGWVHMANIVRLSSGIRYQLDVGFGGDGPTGPIPLISGEVTQNLGAQEVRLLYNSISKQSRKEQKHWIYQYRNGVDKEWNSFYCHPDLEFFQEDFEVINRFAAWEFLKRDLVVAVKFLRHGEAGNILQNPETLVEIPAGADEVHIIGKIMLVNSEVKLNMGGKTSVIESLDSEAARMKALKRWFSICLDGSQQPLDV</sequence>
<protein>
    <submittedName>
        <fullName evidence="2">Uncharacterized protein</fullName>
    </submittedName>
</protein>
<dbReference type="AlphaFoldDB" id="A0A5N7AYQ1"/>
<dbReference type="GO" id="GO:0016407">
    <property type="term" value="F:acetyltransferase activity"/>
    <property type="evidence" value="ECO:0007669"/>
    <property type="project" value="InterPro"/>
</dbReference>
<organism evidence="2 3">
    <name type="scientific">Aspergillus bertholletiae</name>
    <dbReference type="NCBI Taxonomy" id="1226010"/>
    <lineage>
        <taxon>Eukaryota</taxon>
        <taxon>Fungi</taxon>
        <taxon>Dikarya</taxon>
        <taxon>Ascomycota</taxon>
        <taxon>Pezizomycotina</taxon>
        <taxon>Eurotiomycetes</taxon>
        <taxon>Eurotiomycetidae</taxon>
        <taxon>Eurotiales</taxon>
        <taxon>Aspergillaceae</taxon>
        <taxon>Aspergillus</taxon>
        <taxon>Aspergillus subgen. Circumdati</taxon>
    </lineage>
</organism>
<dbReference type="PANTHER" id="PTHR11786:SF0">
    <property type="entry name" value="ARYLAMINE N-ACETYLTRANSFERASE 4-RELATED"/>
    <property type="match status" value="1"/>
</dbReference>
<comment type="similarity">
    <text evidence="1">Belongs to the arylamine N-acetyltransferase family.</text>
</comment>
<dbReference type="Proteomes" id="UP000326198">
    <property type="component" value="Unassembled WGS sequence"/>
</dbReference>
<dbReference type="PANTHER" id="PTHR11786">
    <property type="entry name" value="N-HYDROXYARYLAMINE O-ACETYLTRANSFERASE"/>
    <property type="match status" value="1"/>
</dbReference>
<accession>A0A5N7AYQ1</accession>
<dbReference type="Pfam" id="PF00797">
    <property type="entry name" value="Acetyltransf_2"/>
    <property type="match status" value="1"/>
</dbReference>
<evidence type="ECO:0000256" key="1">
    <source>
        <dbReference type="ARBA" id="ARBA00006547"/>
    </source>
</evidence>
<dbReference type="SUPFAM" id="SSF54001">
    <property type="entry name" value="Cysteine proteinases"/>
    <property type="match status" value="1"/>
</dbReference>
<keyword evidence="3" id="KW-1185">Reference proteome</keyword>
<gene>
    <name evidence="2" type="ORF">BDV26DRAFT_300617</name>
</gene>
<proteinExistence type="inferred from homology"/>
<dbReference type="InterPro" id="IPR053710">
    <property type="entry name" value="Arylamine_NAT_domain_sf"/>
</dbReference>
<name>A0A5N7AYQ1_9EURO</name>
<evidence type="ECO:0000313" key="2">
    <source>
        <dbReference type="EMBL" id="KAE8373988.1"/>
    </source>
</evidence>
<dbReference type="InterPro" id="IPR001447">
    <property type="entry name" value="Arylamine_N-AcTrfase"/>
</dbReference>
<dbReference type="EMBL" id="ML736297">
    <property type="protein sequence ID" value="KAE8373988.1"/>
    <property type="molecule type" value="Genomic_DNA"/>
</dbReference>